<gene>
    <name evidence="2" type="ORF">EDD42_0270</name>
</gene>
<feature type="domain" description="NAD(P)-binding" evidence="1">
    <location>
        <begin position="8"/>
        <end position="206"/>
    </location>
</feature>
<reference evidence="2 3" key="1">
    <citation type="submission" date="2018-11" db="EMBL/GenBank/DDBJ databases">
        <title>Sequencing the genomes of 1000 actinobacteria strains.</title>
        <authorList>
            <person name="Klenk H.-P."/>
        </authorList>
    </citation>
    <scope>NUCLEOTIDE SEQUENCE [LARGE SCALE GENOMIC DNA]</scope>
    <source>
        <strain evidence="2 3">DSM 14012</strain>
    </source>
</reference>
<dbReference type="Proteomes" id="UP000266915">
    <property type="component" value="Unassembled WGS sequence"/>
</dbReference>
<dbReference type="Pfam" id="PF13460">
    <property type="entry name" value="NAD_binding_10"/>
    <property type="match status" value="1"/>
</dbReference>
<organism evidence="2 3">
    <name type="scientific">Plantibacter flavus</name>
    <dbReference type="NCBI Taxonomy" id="150123"/>
    <lineage>
        <taxon>Bacteria</taxon>
        <taxon>Bacillati</taxon>
        <taxon>Actinomycetota</taxon>
        <taxon>Actinomycetes</taxon>
        <taxon>Micrococcales</taxon>
        <taxon>Microbacteriaceae</taxon>
        <taxon>Plantibacter</taxon>
    </lineage>
</organism>
<dbReference type="PANTHER" id="PTHR15020:SF50">
    <property type="entry name" value="UPF0659 PROTEIN YMR090W"/>
    <property type="match status" value="1"/>
</dbReference>
<proteinExistence type="predicted"/>
<evidence type="ECO:0000313" key="2">
    <source>
        <dbReference type="EMBL" id="ROR80233.1"/>
    </source>
</evidence>
<dbReference type="EMBL" id="RKHL01000001">
    <property type="protein sequence ID" value="ROR80233.1"/>
    <property type="molecule type" value="Genomic_DNA"/>
</dbReference>
<protein>
    <submittedName>
        <fullName evidence="2">Putative NADH-flavin reductase</fullName>
    </submittedName>
</protein>
<dbReference type="PANTHER" id="PTHR15020">
    <property type="entry name" value="FLAVIN REDUCTASE-RELATED"/>
    <property type="match status" value="1"/>
</dbReference>
<dbReference type="InterPro" id="IPR016040">
    <property type="entry name" value="NAD(P)-bd_dom"/>
</dbReference>
<dbReference type="AlphaFoldDB" id="A0A3N2BYD0"/>
<sequence length="222" mass="23704">MAQLLVIGGSGRTGRLIIGEALRRGHSVTALVRDPAAVVPGDRLTVVQGSPLRSEDVEEAMRGAQAVIIALSNIGSSDWPWARQVSPPDLISNAVRVVTDAMRSRGLRRIVLLSALGAGESVRSVPAGLRWATHFLRLGTVYADHEQADAFLRRSELDWTIVHPTVLSASDARRPVVSSPPGSWPSSLRIPRCDVAAFLVDAVDDEDLIGSAPVISSGPRRS</sequence>
<evidence type="ECO:0000313" key="3">
    <source>
        <dbReference type="Proteomes" id="UP000266915"/>
    </source>
</evidence>
<dbReference type="RefSeq" id="WP_159453469.1">
    <property type="nucleotide sequence ID" value="NZ_FXAP01000008.1"/>
</dbReference>
<dbReference type="InterPro" id="IPR036291">
    <property type="entry name" value="NAD(P)-bd_dom_sf"/>
</dbReference>
<dbReference type="SUPFAM" id="SSF51735">
    <property type="entry name" value="NAD(P)-binding Rossmann-fold domains"/>
    <property type="match status" value="1"/>
</dbReference>
<comment type="caution">
    <text evidence="2">The sequence shown here is derived from an EMBL/GenBank/DDBJ whole genome shotgun (WGS) entry which is preliminary data.</text>
</comment>
<keyword evidence="3" id="KW-1185">Reference proteome</keyword>
<dbReference type="Gene3D" id="3.40.50.720">
    <property type="entry name" value="NAD(P)-binding Rossmann-like Domain"/>
    <property type="match status" value="1"/>
</dbReference>
<accession>A0A3N2BYD0</accession>
<evidence type="ECO:0000259" key="1">
    <source>
        <dbReference type="Pfam" id="PF13460"/>
    </source>
</evidence>
<name>A0A3N2BYD0_9MICO</name>